<dbReference type="AlphaFoldDB" id="M8A837"/>
<evidence type="ECO:0000256" key="6">
    <source>
        <dbReference type="SAM" id="MobiDB-lite"/>
    </source>
</evidence>
<name>M8A837_TRIUA</name>
<evidence type="ECO:0000256" key="4">
    <source>
        <dbReference type="ARBA" id="ARBA00023163"/>
    </source>
</evidence>
<proteinExistence type="inferred from homology"/>
<dbReference type="Pfam" id="PF11573">
    <property type="entry name" value="Med23"/>
    <property type="match status" value="1"/>
</dbReference>
<dbReference type="InterPro" id="IPR021629">
    <property type="entry name" value="Mediator_Med23"/>
</dbReference>
<dbReference type="GO" id="GO:0006357">
    <property type="term" value="P:regulation of transcription by RNA polymerase II"/>
    <property type="evidence" value="ECO:0007669"/>
    <property type="project" value="TreeGrafter"/>
</dbReference>
<keyword evidence="4" id="KW-0804">Transcription</keyword>
<comment type="subcellular location">
    <subcellularLocation>
        <location evidence="1">Nucleus</location>
    </subcellularLocation>
</comment>
<sequence length="985" mass="111151">MQLLQHPARPAIADLFTLYLGVNSKQGAEDPARETSNKLQKRVSAHNRDLPPRDEQFISDFEQLCVPFPDQEQLQAVTESVLISFVLQCSSHAPQSQFLLFATRCLCARGHLRWDSLIPSLLSVVSSAEAPMGQGGSVTFGGPVSSSSAIAVPNAPSFHASNPTSPLSAMNTIGSPTQSGIDQPVGANVSPMKAAEFSTLGQPGTTSRGDQSRRGAQVSYLHHLSCRIILAGLESNLKPATHAAIFHHMVNWLVNWDQRPHGVDEADTVQTSRIGRPVHEWMHLCLDVIWILVDEEKCRIPFYELVRSNLQFLENIPDDDAVICIIMEIHRRRDMVCMHMQMLDQHLHCPTFGTHRFLSQSYPSIAGESVANLRYSPITYPSVLGEPLHGEDLANSIPKGGLDWERALRCLRHALRTTPSPDWWRRVLLVAPCYRSHSQTSTPGAVFSPDMIGEAVADRTIELLKLTNSETQCWQDWLLFADIFFFLMKSGCIDFLDFVDKLASRVTNGDQQILRSNHVTWLLAQIIRIEIVMNTLSSDPRKELCKGLKLGSAFAVPNLLYRRDPGGKGSIALYMVQMSLLSLVNMMVEEELLEIVETTRKIISFHKEDKSLDPNNISPQSILLDFISSSQTLRIWSFNTSIREHLNSDQLQKGKQIDEWWKQMTKASGERMIDFMNLDERAMGMFWVLSFTMAQPACDAVMTWFTSAGGAEFMQGPNMQPNERVTMMHETYPLSMALLSGLSINLCLKLAYQLEETIFLGQAVPSIAMVETYVRLLLITPHSLFRPHFTSFRKSSKSASFVDYIIVSWKKQGIDGPTEFTETLNRITIISLAITIKTRGIAEVEHMVYLQPLLEQIMATSQHTWSEKTLRYFPPLIRDFLTVRADKRGQAIQAWQQARVLREFSPEEVTANIYTMVDVLLHHIQLELQRGHLVQDLLSKAITNLAFFVWTHELVPLDIVLLALIDRDDDPYALRLVFLKHAQVV</sequence>
<evidence type="ECO:0000256" key="1">
    <source>
        <dbReference type="ARBA" id="ARBA00004123"/>
    </source>
</evidence>
<evidence type="ECO:0000256" key="5">
    <source>
        <dbReference type="ARBA" id="ARBA00023242"/>
    </source>
</evidence>
<comment type="similarity">
    <text evidence="2">Belongs to the Mediator complex subunit 23 family.</text>
</comment>
<dbReference type="PANTHER" id="PTHR12691">
    <property type="entry name" value="MEDIATOR OF RNA POLYMERASE II TRANSCRIPTION SUBUNIT 23"/>
    <property type="match status" value="1"/>
</dbReference>
<evidence type="ECO:0000256" key="2">
    <source>
        <dbReference type="ARBA" id="ARBA00010222"/>
    </source>
</evidence>
<gene>
    <name evidence="7" type="ORF">TRIUR3_16493</name>
</gene>
<evidence type="ECO:0000256" key="3">
    <source>
        <dbReference type="ARBA" id="ARBA00023015"/>
    </source>
</evidence>
<keyword evidence="5" id="KW-0539">Nucleus</keyword>
<evidence type="ECO:0008006" key="8">
    <source>
        <dbReference type="Google" id="ProtNLM"/>
    </source>
</evidence>
<dbReference type="PANTHER" id="PTHR12691:SF10">
    <property type="entry name" value="MEDIATOR OF RNA POLYMERASE II TRANSCRIPTION SUBUNIT 23"/>
    <property type="match status" value="1"/>
</dbReference>
<protein>
    <recommendedName>
        <fullName evidence="8">Mediator of RNA polymerase II transcription subunit 23</fullName>
    </recommendedName>
</protein>
<reference evidence="7" key="1">
    <citation type="journal article" date="2013" name="Nature">
        <title>Draft genome of the wheat A-genome progenitor Triticum urartu.</title>
        <authorList>
            <person name="Ling H.Q."/>
            <person name="Zhao S."/>
            <person name="Liu D."/>
            <person name="Wang J."/>
            <person name="Sun H."/>
            <person name="Zhang C."/>
            <person name="Fan H."/>
            <person name="Li D."/>
            <person name="Dong L."/>
            <person name="Tao Y."/>
            <person name="Gao C."/>
            <person name="Wu H."/>
            <person name="Li Y."/>
            <person name="Cui Y."/>
            <person name="Guo X."/>
            <person name="Zheng S."/>
            <person name="Wang B."/>
            <person name="Yu K."/>
            <person name="Liang Q."/>
            <person name="Yang W."/>
            <person name="Lou X."/>
            <person name="Chen J."/>
            <person name="Feng M."/>
            <person name="Jian J."/>
            <person name="Zhang X."/>
            <person name="Luo G."/>
            <person name="Jiang Y."/>
            <person name="Liu J."/>
            <person name="Wang Z."/>
            <person name="Sha Y."/>
            <person name="Zhang B."/>
            <person name="Wu H."/>
            <person name="Tang D."/>
            <person name="Shen Q."/>
            <person name="Xue P."/>
            <person name="Zou S."/>
            <person name="Wang X."/>
            <person name="Liu X."/>
            <person name="Wang F."/>
            <person name="Yang Y."/>
            <person name="An X."/>
            <person name="Dong Z."/>
            <person name="Zhang K."/>
            <person name="Zhang X."/>
            <person name="Luo M.C."/>
            <person name="Dvorak J."/>
            <person name="Tong Y."/>
            <person name="Wang J."/>
            <person name="Yang H."/>
            <person name="Li Z."/>
            <person name="Wang D."/>
            <person name="Zhang A."/>
            <person name="Wang J."/>
        </authorList>
    </citation>
    <scope>NUCLEOTIDE SEQUENCE</scope>
</reference>
<evidence type="ECO:0000313" key="7">
    <source>
        <dbReference type="EMBL" id="EMS60840.1"/>
    </source>
</evidence>
<feature type="compositionally biased region" description="Polar residues" evidence="6">
    <location>
        <begin position="161"/>
        <end position="181"/>
    </location>
</feature>
<dbReference type="STRING" id="4572.M8A837"/>
<dbReference type="EMBL" id="KD104191">
    <property type="protein sequence ID" value="EMS60840.1"/>
    <property type="molecule type" value="Genomic_DNA"/>
</dbReference>
<organism evidence="7">
    <name type="scientific">Triticum urartu</name>
    <name type="common">Red wild einkorn</name>
    <name type="synonym">Crithodium urartu</name>
    <dbReference type="NCBI Taxonomy" id="4572"/>
    <lineage>
        <taxon>Eukaryota</taxon>
        <taxon>Viridiplantae</taxon>
        <taxon>Streptophyta</taxon>
        <taxon>Embryophyta</taxon>
        <taxon>Tracheophyta</taxon>
        <taxon>Spermatophyta</taxon>
        <taxon>Magnoliopsida</taxon>
        <taxon>Liliopsida</taxon>
        <taxon>Poales</taxon>
        <taxon>Poaceae</taxon>
        <taxon>BOP clade</taxon>
        <taxon>Pooideae</taxon>
        <taxon>Triticodae</taxon>
        <taxon>Triticeae</taxon>
        <taxon>Triticinae</taxon>
        <taxon>Triticum</taxon>
    </lineage>
</organism>
<dbReference type="GO" id="GO:0010628">
    <property type="term" value="P:positive regulation of gene expression"/>
    <property type="evidence" value="ECO:0007669"/>
    <property type="project" value="TreeGrafter"/>
</dbReference>
<dbReference type="OMA" id="HAYCTIL"/>
<dbReference type="eggNOG" id="KOG1883">
    <property type="taxonomic scope" value="Eukaryota"/>
</dbReference>
<dbReference type="GO" id="GO:0016592">
    <property type="term" value="C:mediator complex"/>
    <property type="evidence" value="ECO:0007669"/>
    <property type="project" value="TreeGrafter"/>
</dbReference>
<feature type="region of interest" description="Disordered" evidence="6">
    <location>
        <begin position="161"/>
        <end position="187"/>
    </location>
</feature>
<dbReference type="GO" id="GO:0005667">
    <property type="term" value="C:transcription regulator complex"/>
    <property type="evidence" value="ECO:0007669"/>
    <property type="project" value="TreeGrafter"/>
</dbReference>
<keyword evidence="3" id="KW-0805">Transcription regulation</keyword>
<accession>M8A837</accession>